<dbReference type="RefSeq" id="WP_339554528.1">
    <property type="nucleotide sequence ID" value="NZ_CP159258.1"/>
</dbReference>
<sequence length="125" mass="14190">MSNQQAVDAIINRENLRCRALVEGDLVQLSDLVDDQLVHIHATGQTDDKAAYLKLVREGITFLRVERKNLDVRVYGELAVATGRLVQDIELRSSGERREMDVVTTQVWSCLHGIWRQVSFQATNL</sequence>
<accession>A0AAU8E8B7</accession>
<organism evidence="2">
    <name type="scientific">Pseudomonas sp. MYb327</name>
    <dbReference type="NCBI Taxonomy" id="2745230"/>
    <lineage>
        <taxon>Bacteria</taxon>
        <taxon>Pseudomonadati</taxon>
        <taxon>Pseudomonadota</taxon>
        <taxon>Gammaproteobacteria</taxon>
        <taxon>Pseudomonadales</taxon>
        <taxon>Pseudomonadaceae</taxon>
        <taxon>Pseudomonas</taxon>
    </lineage>
</organism>
<dbReference type="SUPFAM" id="SSF54427">
    <property type="entry name" value="NTF2-like"/>
    <property type="match status" value="1"/>
</dbReference>
<dbReference type="EMBL" id="CP159258">
    <property type="protein sequence ID" value="XCG76222.1"/>
    <property type="molecule type" value="Genomic_DNA"/>
</dbReference>
<gene>
    <name evidence="2" type="ORF">ABVN21_09175</name>
</gene>
<feature type="domain" description="DUF4440" evidence="1">
    <location>
        <begin position="13"/>
        <end position="116"/>
    </location>
</feature>
<evidence type="ECO:0000313" key="2">
    <source>
        <dbReference type="EMBL" id="XCG76222.1"/>
    </source>
</evidence>
<dbReference type="Pfam" id="PF14534">
    <property type="entry name" value="DUF4440"/>
    <property type="match status" value="1"/>
</dbReference>
<dbReference type="InterPro" id="IPR032710">
    <property type="entry name" value="NTF2-like_dom_sf"/>
</dbReference>
<dbReference type="AlphaFoldDB" id="A0AAU8E8B7"/>
<dbReference type="InterPro" id="IPR027843">
    <property type="entry name" value="DUF4440"/>
</dbReference>
<name>A0AAU8E8B7_9PSED</name>
<dbReference type="Gene3D" id="3.10.450.50">
    <property type="match status" value="1"/>
</dbReference>
<protein>
    <submittedName>
        <fullName evidence="2">Nuclear transport factor 2 family protein</fullName>
    </submittedName>
</protein>
<evidence type="ECO:0000259" key="1">
    <source>
        <dbReference type="Pfam" id="PF14534"/>
    </source>
</evidence>
<reference evidence="2" key="1">
    <citation type="submission" date="2024-06" db="EMBL/GenBank/DDBJ databases">
        <title>The Caenorhabditis elegans bacterial microbiome influences microsporidia infection through nutrient limitation and inhibiting parasite invasion.</title>
        <authorList>
            <person name="Tamim El Jarkass H."/>
            <person name="Castelblanco S."/>
            <person name="Kaur M."/>
            <person name="Wan Y.C."/>
            <person name="Ellis A.E."/>
            <person name="Sheldon R.D."/>
            <person name="Lien E.C."/>
            <person name="Burton N.O."/>
            <person name="Wright G.D."/>
            <person name="Reinke A.W."/>
        </authorList>
    </citation>
    <scope>NUCLEOTIDE SEQUENCE</scope>
    <source>
        <strain evidence="2">MYb327</strain>
    </source>
</reference>
<proteinExistence type="predicted"/>